<evidence type="ECO:0000313" key="4">
    <source>
        <dbReference type="Proteomes" id="UP000256514"/>
    </source>
</evidence>
<dbReference type="AlphaFoldDB" id="A0A3D8IS61"/>
<protein>
    <submittedName>
        <fullName evidence="3">Uncharacterized protein</fullName>
    </submittedName>
</protein>
<accession>A0A3D8IS61</accession>
<dbReference type="RefSeq" id="WP_115571129.1">
    <property type="nucleotide sequence ID" value="NZ_NXLT01000003.1"/>
</dbReference>
<feature type="transmembrane region" description="Helical" evidence="2">
    <location>
        <begin position="37"/>
        <end position="59"/>
    </location>
</feature>
<dbReference type="Proteomes" id="UP000256514">
    <property type="component" value="Unassembled WGS sequence"/>
</dbReference>
<evidence type="ECO:0000256" key="1">
    <source>
        <dbReference type="SAM" id="Coils"/>
    </source>
</evidence>
<dbReference type="EMBL" id="NXLT01000003">
    <property type="protein sequence ID" value="RDU67421.1"/>
    <property type="molecule type" value="Genomic_DNA"/>
</dbReference>
<keyword evidence="4" id="KW-1185">Reference proteome</keyword>
<keyword evidence="1" id="KW-0175">Coiled coil</keyword>
<evidence type="ECO:0000313" key="3">
    <source>
        <dbReference type="EMBL" id="RDU67421.1"/>
    </source>
</evidence>
<feature type="transmembrane region" description="Helical" evidence="2">
    <location>
        <begin position="6"/>
        <end position="28"/>
    </location>
</feature>
<keyword evidence="2" id="KW-1133">Transmembrane helix</keyword>
<keyword evidence="2" id="KW-0472">Membrane</keyword>
<keyword evidence="2" id="KW-0812">Transmembrane</keyword>
<organism evidence="3 4">
    <name type="scientific">Helicobacter equorum</name>
    <dbReference type="NCBI Taxonomy" id="361872"/>
    <lineage>
        <taxon>Bacteria</taxon>
        <taxon>Pseudomonadati</taxon>
        <taxon>Campylobacterota</taxon>
        <taxon>Epsilonproteobacteria</taxon>
        <taxon>Campylobacterales</taxon>
        <taxon>Helicobacteraceae</taxon>
        <taxon>Helicobacter</taxon>
    </lineage>
</organism>
<feature type="coiled-coil region" evidence="1">
    <location>
        <begin position="116"/>
        <end position="150"/>
    </location>
</feature>
<proteinExistence type="predicted"/>
<name>A0A3D8IS61_9HELI</name>
<gene>
    <name evidence="3" type="ORF">CQA54_05490</name>
</gene>
<reference evidence="3 4" key="1">
    <citation type="submission" date="2018-04" db="EMBL/GenBank/DDBJ databases">
        <title>Novel Campyloabacter and Helicobacter Species and Strains.</title>
        <authorList>
            <person name="Mannion A.J."/>
            <person name="Shen Z."/>
            <person name="Fox J.G."/>
        </authorList>
    </citation>
    <scope>NUCLEOTIDE SEQUENCE [LARGE SCALE GENOMIC DNA]</scope>
    <source>
        <strain evidence="3 4">MIT 12-6600</strain>
    </source>
</reference>
<sequence length="157" mass="18346">MLNWFLDIGIVFVLLFMLGLWIFVVLVIPPKCFDKDILAWIMGLWLLLIPVITIAHFILSCSDNTRQMVSEVFSKKLNIPNEKAYNMLSYNIGLGICERNNFNGNTCIEYLKYVENKLLDCKNKDTEEKLNAEKERIKAEEEERLKIQAIEKAIWNL</sequence>
<evidence type="ECO:0000256" key="2">
    <source>
        <dbReference type="SAM" id="Phobius"/>
    </source>
</evidence>
<comment type="caution">
    <text evidence="3">The sequence shown here is derived from an EMBL/GenBank/DDBJ whole genome shotgun (WGS) entry which is preliminary data.</text>
</comment>